<proteinExistence type="predicted"/>
<dbReference type="InterPro" id="IPR050546">
    <property type="entry name" value="Glycosyl_Hydrlase_16"/>
</dbReference>
<evidence type="ECO:0000313" key="1">
    <source>
        <dbReference type="EMBL" id="KAL0072643.1"/>
    </source>
</evidence>
<protein>
    <recommendedName>
        <fullName evidence="3">GH16 domain-containing protein</fullName>
    </recommendedName>
</protein>
<evidence type="ECO:0000313" key="2">
    <source>
        <dbReference type="Proteomes" id="UP001437256"/>
    </source>
</evidence>
<accession>A0ABR3AFX9</accession>
<sequence length="328" mass="35600">MKELSITPNRCVTTAATLTLSPASPRLPSEIGDNQHPLQLAIVDDVKLIPSRSTGSARRKRQLKGGIGEAGRETKHSLLLRPVEIFPCSITLNAALKRYKRDGSFSTPKVLMTRRFLPLLVLTPLVSAATYNLARDYSGETFFDGWNFFGAADGPNNGDAMFVTKEAGTTGDNRLAYVDPNTKRAIIKVDNTTQVIYNNKRNTVRIDTKDTYPIGSVWVADMHHVPYGCSVWPACPTEEWPAGGEIDTFEGVNLVEQNQISLHTDQGCKVVNPVQSSTDVRSPDCAVGGDNKNQGCIVMDPDHRSYGKPFADAGGGVFVTELASSGIS</sequence>
<dbReference type="PANTHER" id="PTHR10963:SF24">
    <property type="entry name" value="GLYCOSIDASE C21B10.07-RELATED"/>
    <property type="match status" value="1"/>
</dbReference>
<dbReference type="InterPro" id="IPR013320">
    <property type="entry name" value="ConA-like_dom_sf"/>
</dbReference>
<dbReference type="Proteomes" id="UP001437256">
    <property type="component" value="Unassembled WGS sequence"/>
</dbReference>
<dbReference type="Gene3D" id="2.60.120.200">
    <property type="match status" value="1"/>
</dbReference>
<reference evidence="1 2" key="1">
    <citation type="submission" date="2024-05" db="EMBL/GenBank/DDBJ databases">
        <title>A draft genome resource for the thread blight pathogen Marasmius tenuissimus strain MS-2.</title>
        <authorList>
            <person name="Yulfo-Soto G.E."/>
            <person name="Baruah I.K."/>
            <person name="Amoako-Attah I."/>
            <person name="Bukari Y."/>
            <person name="Meinhardt L.W."/>
            <person name="Bailey B.A."/>
            <person name="Cohen S.P."/>
        </authorList>
    </citation>
    <scope>NUCLEOTIDE SEQUENCE [LARGE SCALE GENOMIC DNA]</scope>
    <source>
        <strain evidence="1 2">MS-2</strain>
    </source>
</reference>
<keyword evidence="2" id="KW-1185">Reference proteome</keyword>
<dbReference type="EMBL" id="JBBXMP010000001">
    <property type="protein sequence ID" value="KAL0072643.1"/>
    <property type="molecule type" value="Genomic_DNA"/>
</dbReference>
<evidence type="ECO:0008006" key="3">
    <source>
        <dbReference type="Google" id="ProtNLM"/>
    </source>
</evidence>
<comment type="caution">
    <text evidence="1">The sequence shown here is derived from an EMBL/GenBank/DDBJ whole genome shotgun (WGS) entry which is preliminary data.</text>
</comment>
<gene>
    <name evidence="1" type="ORF">AAF712_000406</name>
</gene>
<dbReference type="Pfam" id="PF26113">
    <property type="entry name" value="GH16_XgeA"/>
    <property type="match status" value="1"/>
</dbReference>
<dbReference type="SUPFAM" id="SSF49899">
    <property type="entry name" value="Concanavalin A-like lectins/glucanases"/>
    <property type="match status" value="1"/>
</dbReference>
<name>A0ABR3AFX9_9AGAR</name>
<organism evidence="1 2">
    <name type="scientific">Marasmius tenuissimus</name>
    <dbReference type="NCBI Taxonomy" id="585030"/>
    <lineage>
        <taxon>Eukaryota</taxon>
        <taxon>Fungi</taxon>
        <taxon>Dikarya</taxon>
        <taxon>Basidiomycota</taxon>
        <taxon>Agaricomycotina</taxon>
        <taxon>Agaricomycetes</taxon>
        <taxon>Agaricomycetidae</taxon>
        <taxon>Agaricales</taxon>
        <taxon>Marasmiineae</taxon>
        <taxon>Marasmiaceae</taxon>
        <taxon>Marasmius</taxon>
    </lineage>
</organism>
<dbReference type="PANTHER" id="PTHR10963">
    <property type="entry name" value="GLYCOSYL HYDROLASE-RELATED"/>
    <property type="match status" value="1"/>
</dbReference>